<name>A0A844GUY1_9CHRO</name>
<dbReference type="Pfam" id="PF00563">
    <property type="entry name" value="EAL"/>
    <property type="match status" value="1"/>
</dbReference>
<dbReference type="Gene3D" id="3.40.50.2300">
    <property type="match status" value="1"/>
</dbReference>
<dbReference type="Gene3D" id="3.20.20.450">
    <property type="entry name" value="EAL domain"/>
    <property type="match status" value="1"/>
</dbReference>
<dbReference type="SMART" id="SM00448">
    <property type="entry name" value="REC"/>
    <property type="match status" value="1"/>
</dbReference>
<organism evidence="7 8">
    <name type="scientific">Cyanobacterium aponinum 0216</name>
    <dbReference type="NCBI Taxonomy" id="2676140"/>
    <lineage>
        <taxon>Bacteria</taxon>
        <taxon>Bacillati</taxon>
        <taxon>Cyanobacteriota</taxon>
        <taxon>Cyanophyceae</taxon>
        <taxon>Oscillatoriophycideae</taxon>
        <taxon>Chroococcales</taxon>
        <taxon>Geminocystaceae</taxon>
        <taxon>Cyanobacterium</taxon>
    </lineage>
</organism>
<dbReference type="CDD" id="cd01949">
    <property type="entry name" value="GGDEF"/>
    <property type="match status" value="1"/>
</dbReference>
<evidence type="ECO:0000259" key="3">
    <source>
        <dbReference type="PROSITE" id="PS50112"/>
    </source>
</evidence>
<dbReference type="PROSITE" id="PS50112">
    <property type="entry name" value="PAS"/>
    <property type="match status" value="2"/>
</dbReference>
<dbReference type="PROSITE" id="PS50110">
    <property type="entry name" value="RESPONSE_REGULATORY"/>
    <property type="match status" value="1"/>
</dbReference>
<dbReference type="InterPro" id="IPR029787">
    <property type="entry name" value="Nucleotide_cyclase"/>
</dbReference>
<dbReference type="NCBIfam" id="TIGR00254">
    <property type="entry name" value="GGDEF"/>
    <property type="match status" value="1"/>
</dbReference>
<feature type="domain" description="PAS" evidence="3">
    <location>
        <begin position="175"/>
        <end position="222"/>
    </location>
</feature>
<dbReference type="RefSeq" id="WP_155082917.1">
    <property type="nucleotide sequence ID" value="NZ_WMIA01000003.1"/>
</dbReference>
<protein>
    <submittedName>
        <fullName evidence="7">EAL domain-containing protein</fullName>
    </submittedName>
</protein>
<dbReference type="SUPFAM" id="SSF55073">
    <property type="entry name" value="Nucleotide cyclase"/>
    <property type="match status" value="1"/>
</dbReference>
<dbReference type="InterPro" id="IPR035919">
    <property type="entry name" value="EAL_sf"/>
</dbReference>
<evidence type="ECO:0000256" key="1">
    <source>
        <dbReference type="PROSITE-ProRule" id="PRU00169"/>
    </source>
</evidence>
<dbReference type="SUPFAM" id="SSF52172">
    <property type="entry name" value="CheY-like"/>
    <property type="match status" value="1"/>
</dbReference>
<evidence type="ECO:0000259" key="5">
    <source>
        <dbReference type="PROSITE" id="PS50883"/>
    </source>
</evidence>
<dbReference type="Gene3D" id="3.30.450.20">
    <property type="entry name" value="PAS domain"/>
    <property type="match status" value="3"/>
</dbReference>
<dbReference type="InterPro" id="IPR000700">
    <property type="entry name" value="PAS-assoc_C"/>
</dbReference>
<dbReference type="InterPro" id="IPR011006">
    <property type="entry name" value="CheY-like_superfamily"/>
</dbReference>
<dbReference type="InterPro" id="IPR001789">
    <property type="entry name" value="Sig_transdc_resp-reg_receiver"/>
</dbReference>
<evidence type="ECO:0000259" key="6">
    <source>
        <dbReference type="PROSITE" id="PS50887"/>
    </source>
</evidence>
<feature type="domain" description="Response regulatory" evidence="2">
    <location>
        <begin position="26"/>
        <end position="142"/>
    </location>
</feature>
<dbReference type="NCBIfam" id="TIGR00229">
    <property type="entry name" value="sensory_box"/>
    <property type="match status" value="1"/>
</dbReference>
<dbReference type="Pfam" id="PF13426">
    <property type="entry name" value="PAS_9"/>
    <property type="match status" value="2"/>
</dbReference>
<dbReference type="CDD" id="cd01948">
    <property type="entry name" value="EAL"/>
    <property type="match status" value="1"/>
</dbReference>
<feature type="domain" description="PAC" evidence="4">
    <location>
        <begin position="230"/>
        <end position="280"/>
    </location>
</feature>
<dbReference type="InterPro" id="IPR000160">
    <property type="entry name" value="GGDEF_dom"/>
</dbReference>
<dbReference type="Gene3D" id="3.30.70.270">
    <property type="match status" value="1"/>
</dbReference>
<dbReference type="SUPFAM" id="SSF141868">
    <property type="entry name" value="EAL domain-like"/>
    <property type="match status" value="1"/>
</dbReference>
<evidence type="ECO:0000313" key="7">
    <source>
        <dbReference type="EMBL" id="MTF38035.1"/>
    </source>
</evidence>
<dbReference type="CDD" id="cd00130">
    <property type="entry name" value="PAS"/>
    <property type="match status" value="2"/>
</dbReference>
<dbReference type="SMART" id="SM00052">
    <property type="entry name" value="EAL"/>
    <property type="match status" value="1"/>
</dbReference>
<evidence type="ECO:0000259" key="4">
    <source>
        <dbReference type="PROSITE" id="PS50113"/>
    </source>
</evidence>
<dbReference type="PROSITE" id="PS50883">
    <property type="entry name" value="EAL"/>
    <property type="match status" value="1"/>
</dbReference>
<dbReference type="InterPro" id="IPR052155">
    <property type="entry name" value="Biofilm_reg_signaling"/>
</dbReference>
<feature type="domain" description="GGDEF" evidence="6">
    <location>
        <begin position="434"/>
        <end position="567"/>
    </location>
</feature>
<reference evidence="7 8" key="1">
    <citation type="submission" date="2019-11" db="EMBL/GenBank/DDBJ databases">
        <title>Isolation of a new High Light Tolerant Cyanobacteria.</title>
        <authorList>
            <person name="Dobson Z."/>
            <person name="Vaughn N."/>
            <person name="Vaughn M."/>
            <person name="Fromme P."/>
            <person name="Mazor Y."/>
        </authorList>
    </citation>
    <scope>NUCLEOTIDE SEQUENCE [LARGE SCALE GENOMIC DNA]</scope>
    <source>
        <strain evidence="7 8">0216</strain>
    </source>
</reference>
<accession>A0A844GUY1</accession>
<feature type="modified residue" description="4-aspartylphosphate" evidence="1">
    <location>
        <position position="75"/>
    </location>
</feature>
<dbReference type="Pfam" id="PF00990">
    <property type="entry name" value="GGDEF"/>
    <property type="match status" value="1"/>
</dbReference>
<feature type="domain" description="PAC" evidence="4">
    <location>
        <begin position="350"/>
        <end position="402"/>
    </location>
</feature>
<dbReference type="PROSITE" id="PS50887">
    <property type="entry name" value="GGDEF"/>
    <property type="match status" value="1"/>
</dbReference>
<dbReference type="SMART" id="SM00267">
    <property type="entry name" value="GGDEF"/>
    <property type="match status" value="1"/>
</dbReference>
<dbReference type="InterPro" id="IPR043128">
    <property type="entry name" value="Rev_trsase/Diguanyl_cyclase"/>
</dbReference>
<dbReference type="PROSITE" id="PS50113">
    <property type="entry name" value="PAC"/>
    <property type="match status" value="2"/>
</dbReference>
<proteinExistence type="predicted"/>
<evidence type="ECO:0000259" key="2">
    <source>
        <dbReference type="PROSITE" id="PS50110"/>
    </source>
</evidence>
<keyword evidence="1" id="KW-0597">Phosphoprotein</keyword>
<dbReference type="Pfam" id="PF00072">
    <property type="entry name" value="Response_reg"/>
    <property type="match status" value="1"/>
</dbReference>
<dbReference type="FunFam" id="3.30.70.270:FF:000001">
    <property type="entry name" value="Diguanylate cyclase domain protein"/>
    <property type="match status" value="1"/>
</dbReference>
<dbReference type="PANTHER" id="PTHR44757">
    <property type="entry name" value="DIGUANYLATE CYCLASE DGCP"/>
    <property type="match status" value="1"/>
</dbReference>
<dbReference type="Proteomes" id="UP000437131">
    <property type="component" value="Unassembled WGS sequence"/>
</dbReference>
<evidence type="ECO:0000313" key="8">
    <source>
        <dbReference type="Proteomes" id="UP000437131"/>
    </source>
</evidence>
<dbReference type="SUPFAM" id="SSF55785">
    <property type="entry name" value="PYP-like sensor domain (PAS domain)"/>
    <property type="match status" value="2"/>
</dbReference>
<sequence length="829" mass="95493">MRVKLPRNEGDKLIDEIAPTKEDSFLIYIVDDDRINLSLIGRFLHKSGFNVVTNTDIFQAIREICQLVPDLILLDILMPDINGFTACSLLKKSSKTKDIPIIFLTALDSSEDKIKGLELGAIDYITKPIYYPELLSRVNTCLKISNLANSLKTQNRLLKSEIEARKNAQISQQKAEKKLKTIINNHFHSMVVLDLDGKVLFLNEEAEKLFNRTHEQMVGDTLGIPLELNKISELEILRSQSELITVEMRAVPIIWNDDNAYLLSFIDISEKKKMEQELKILYRASEQSPASIVITNVEGNIQYVNSKFETVSGYKKEEVIGKNPRVLKSGYTHETDYKNLWKTISNGKEWQGEFHNKRKNGELYWERALISPIFNSVGAITHYIAVKEDITEEKQQQLLLKYQAKYDYLTKIPNRNYALEKVHKLLNQAEENKYNTGLMFIDLDHFKEVNDTLGHDFGDELLVEATMRMKGELRSTDLLARLGGDEFFIVIPIVQSRHELQIIANKIIQILKKPFYIFQEKIFISASIGITIFPEDGQELKQLIRNADLAMYQSKKNGRDQFQFYQYDMNKVDIGKSTLEKNFLNAISNDEFKIVYQPVIDIFTGKIVSAEALVRWENKDLGLIYPEKFIPFLEKNGLILVLEQWILETIINDLKFWERYEDLLISINLSEYQFKNAKMVKNIKDLTGKKQLRQCNLCIEIKEEYLEENKKFIDSIFNDINSINIEFCLDNFGAGLTSISNLSKFPFKHLKIDQSLVQSLPRNSQNKNIIKSIIAVANILNIKVTAKGIESKAQLDSLRALGCHYGQGYFFSQPLSALNFITYLTKNTN</sequence>
<dbReference type="InterPro" id="IPR035965">
    <property type="entry name" value="PAS-like_dom_sf"/>
</dbReference>
<comment type="caution">
    <text evidence="7">The sequence shown here is derived from an EMBL/GenBank/DDBJ whole genome shotgun (WGS) entry which is preliminary data.</text>
</comment>
<feature type="domain" description="PAS" evidence="3">
    <location>
        <begin position="277"/>
        <end position="323"/>
    </location>
</feature>
<gene>
    <name evidence="7" type="ORF">GGC33_03740</name>
</gene>
<dbReference type="InterPro" id="IPR001633">
    <property type="entry name" value="EAL_dom"/>
</dbReference>
<feature type="domain" description="EAL" evidence="5">
    <location>
        <begin position="576"/>
        <end position="828"/>
    </location>
</feature>
<dbReference type="InterPro" id="IPR001610">
    <property type="entry name" value="PAC"/>
</dbReference>
<dbReference type="AlphaFoldDB" id="A0A844GUY1"/>
<dbReference type="SMART" id="SM00086">
    <property type="entry name" value="PAC"/>
    <property type="match status" value="2"/>
</dbReference>
<dbReference type="InterPro" id="IPR000014">
    <property type="entry name" value="PAS"/>
</dbReference>
<dbReference type="PANTHER" id="PTHR44757:SF2">
    <property type="entry name" value="BIOFILM ARCHITECTURE MAINTENANCE PROTEIN MBAA"/>
    <property type="match status" value="1"/>
</dbReference>
<dbReference type="SMART" id="SM00091">
    <property type="entry name" value="PAS"/>
    <property type="match status" value="2"/>
</dbReference>
<dbReference type="GO" id="GO:0000160">
    <property type="term" value="P:phosphorelay signal transduction system"/>
    <property type="evidence" value="ECO:0007669"/>
    <property type="project" value="InterPro"/>
</dbReference>
<dbReference type="EMBL" id="WMIA01000003">
    <property type="protein sequence ID" value="MTF38035.1"/>
    <property type="molecule type" value="Genomic_DNA"/>
</dbReference>